<comment type="catalytic activity">
    <reaction evidence="6">
        <text>3-phenylpyruvate = enol-phenylpyruvate</text>
        <dbReference type="Rhea" id="RHEA:17097"/>
        <dbReference type="ChEBI" id="CHEBI:16815"/>
        <dbReference type="ChEBI" id="CHEBI:18005"/>
        <dbReference type="EC" id="5.3.2.1"/>
    </reaction>
</comment>
<name>A0A9D4S3R0_DREPO</name>
<evidence type="ECO:0000256" key="8">
    <source>
        <dbReference type="ARBA" id="ARBA00038932"/>
    </source>
</evidence>
<gene>
    <name evidence="13" type="ORF">DPMN_014726</name>
</gene>
<dbReference type="EMBL" id="JAIWYP010000001">
    <property type="protein sequence ID" value="KAH3890641.1"/>
    <property type="molecule type" value="Genomic_DNA"/>
</dbReference>
<dbReference type="Proteomes" id="UP000828390">
    <property type="component" value="Unassembled WGS sequence"/>
</dbReference>
<sequence length="114" mass="12515">MPTFNIFVTTPKSQIPKDFILEASKFIAQQLGKPESYVTVRVVPDQMMSHGGTTDPCGSVQVYSIGALGKKNKEHSAAIGNFLESKLNIPQDRFYITYMDIAGNDCGYEGDTFG</sequence>
<keyword evidence="5" id="KW-0413">Isomerase</keyword>
<dbReference type="GO" id="GO:0005615">
    <property type="term" value="C:extracellular space"/>
    <property type="evidence" value="ECO:0007669"/>
    <property type="project" value="UniProtKB-KW"/>
</dbReference>
<reference evidence="13" key="2">
    <citation type="submission" date="2020-11" db="EMBL/GenBank/DDBJ databases">
        <authorList>
            <person name="McCartney M.A."/>
            <person name="Auch B."/>
            <person name="Kono T."/>
            <person name="Mallez S."/>
            <person name="Becker A."/>
            <person name="Gohl D.M."/>
            <person name="Silverstein K.A.T."/>
            <person name="Koren S."/>
            <person name="Bechman K.B."/>
            <person name="Herman A."/>
            <person name="Abrahante J.E."/>
            <person name="Garbe J."/>
        </authorList>
    </citation>
    <scope>NUCLEOTIDE SEQUENCE</scope>
    <source>
        <strain evidence="13">Duluth1</strain>
        <tissue evidence="13">Whole animal</tissue>
    </source>
</reference>
<dbReference type="GO" id="GO:0004167">
    <property type="term" value="F:dopachrome isomerase activity"/>
    <property type="evidence" value="ECO:0007669"/>
    <property type="project" value="UniProtKB-EC"/>
</dbReference>
<dbReference type="PANTHER" id="PTHR11954:SF6">
    <property type="entry name" value="MACROPHAGE MIGRATION INHIBITORY FACTOR"/>
    <property type="match status" value="1"/>
</dbReference>
<reference evidence="13" key="1">
    <citation type="journal article" date="2019" name="bioRxiv">
        <title>The Genome of the Zebra Mussel, Dreissena polymorpha: A Resource for Invasive Species Research.</title>
        <authorList>
            <person name="McCartney M.A."/>
            <person name="Auch B."/>
            <person name="Kono T."/>
            <person name="Mallez S."/>
            <person name="Zhang Y."/>
            <person name="Obille A."/>
            <person name="Becker A."/>
            <person name="Abrahante J.E."/>
            <person name="Garbe J."/>
            <person name="Badalamenti J.P."/>
            <person name="Herman A."/>
            <person name="Mangelson H."/>
            <person name="Liachko I."/>
            <person name="Sullivan S."/>
            <person name="Sone E.D."/>
            <person name="Koren S."/>
            <person name="Silverstein K.A.T."/>
            <person name="Beckman K.B."/>
            <person name="Gohl D.M."/>
        </authorList>
    </citation>
    <scope>NUCLEOTIDE SEQUENCE</scope>
    <source>
        <strain evidence="13">Duluth1</strain>
        <tissue evidence="13">Whole animal</tissue>
    </source>
</reference>
<evidence type="ECO:0000256" key="7">
    <source>
        <dbReference type="ARBA" id="ARBA00036823"/>
    </source>
</evidence>
<evidence type="ECO:0000256" key="10">
    <source>
        <dbReference type="ARBA" id="ARBA00041631"/>
    </source>
</evidence>
<proteinExistence type="inferred from homology"/>
<dbReference type="EC" id="5.3.2.1" evidence="9"/>
<dbReference type="Gene3D" id="3.30.429.10">
    <property type="entry name" value="Macrophage Migration Inhibitory Factor"/>
    <property type="match status" value="1"/>
</dbReference>
<evidence type="ECO:0000256" key="12">
    <source>
        <dbReference type="ARBA" id="ARBA00042730"/>
    </source>
</evidence>
<evidence type="ECO:0000256" key="5">
    <source>
        <dbReference type="ARBA" id="ARBA00023235"/>
    </source>
</evidence>
<evidence type="ECO:0000256" key="3">
    <source>
        <dbReference type="ARBA" id="ARBA00022514"/>
    </source>
</evidence>
<dbReference type="AlphaFoldDB" id="A0A9D4S3R0"/>
<dbReference type="GO" id="GO:0050178">
    <property type="term" value="F:phenylpyruvate tautomerase activity"/>
    <property type="evidence" value="ECO:0007669"/>
    <property type="project" value="UniProtKB-EC"/>
</dbReference>
<evidence type="ECO:0000256" key="6">
    <source>
        <dbReference type="ARBA" id="ARBA00036735"/>
    </source>
</evidence>
<keyword evidence="4" id="KW-0964">Secreted</keyword>
<dbReference type="GO" id="GO:0005125">
    <property type="term" value="F:cytokine activity"/>
    <property type="evidence" value="ECO:0007669"/>
    <property type="project" value="UniProtKB-KW"/>
</dbReference>
<dbReference type="SUPFAM" id="SSF55331">
    <property type="entry name" value="Tautomerase/MIF"/>
    <property type="match status" value="1"/>
</dbReference>
<dbReference type="InterPro" id="IPR014347">
    <property type="entry name" value="Tautomerase/MIF_sf"/>
</dbReference>
<evidence type="ECO:0000256" key="4">
    <source>
        <dbReference type="ARBA" id="ARBA00022525"/>
    </source>
</evidence>
<evidence type="ECO:0000313" key="13">
    <source>
        <dbReference type="EMBL" id="KAH3890641.1"/>
    </source>
</evidence>
<dbReference type="Pfam" id="PF01187">
    <property type="entry name" value="MIF"/>
    <property type="match status" value="1"/>
</dbReference>
<comment type="subcellular location">
    <subcellularLocation>
        <location evidence="1">Secreted</location>
    </subcellularLocation>
</comment>
<organism evidence="13 14">
    <name type="scientific">Dreissena polymorpha</name>
    <name type="common">Zebra mussel</name>
    <name type="synonym">Mytilus polymorpha</name>
    <dbReference type="NCBI Taxonomy" id="45954"/>
    <lineage>
        <taxon>Eukaryota</taxon>
        <taxon>Metazoa</taxon>
        <taxon>Spiralia</taxon>
        <taxon>Lophotrochozoa</taxon>
        <taxon>Mollusca</taxon>
        <taxon>Bivalvia</taxon>
        <taxon>Autobranchia</taxon>
        <taxon>Heteroconchia</taxon>
        <taxon>Euheterodonta</taxon>
        <taxon>Imparidentia</taxon>
        <taxon>Neoheterodontei</taxon>
        <taxon>Myida</taxon>
        <taxon>Dreissenoidea</taxon>
        <taxon>Dreissenidae</taxon>
        <taxon>Dreissena</taxon>
    </lineage>
</organism>
<comment type="caution">
    <text evidence="13">The sequence shown here is derived from an EMBL/GenBank/DDBJ whole genome shotgun (WGS) entry which is preliminary data.</text>
</comment>
<comment type="similarity">
    <text evidence="2">Belongs to the MIF family.</text>
</comment>
<keyword evidence="3" id="KW-0202">Cytokine</keyword>
<evidence type="ECO:0000256" key="11">
    <source>
        <dbReference type="ARBA" id="ARBA00041912"/>
    </source>
</evidence>
<dbReference type="EC" id="5.3.3.12" evidence="8"/>
<evidence type="ECO:0000313" key="14">
    <source>
        <dbReference type="Proteomes" id="UP000828390"/>
    </source>
</evidence>
<protein>
    <recommendedName>
        <fullName evidence="12">L-dopachrome isomerase</fullName>
        <ecNumber evidence="9">5.3.2.1</ecNumber>
        <ecNumber evidence="8">5.3.3.12</ecNumber>
    </recommendedName>
    <alternativeName>
        <fullName evidence="10">L-dopachrome tautomerase</fullName>
    </alternativeName>
    <alternativeName>
        <fullName evidence="11">Phenylpyruvate tautomerase</fullName>
    </alternativeName>
</protein>
<dbReference type="OrthoDB" id="255819at2759"/>
<dbReference type="PANTHER" id="PTHR11954">
    <property type="entry name" value="D-DOPACHROME DECARBOXYLASE"/>
    <property type="match status" value="1"/>
</dbReference>
<evidence type="ECO:0000256" key="1">
    <source>
        <dbReference type="ARBA" id="ARBA00004613"/>
    </source>
</evidence>
<accession>A0A9D4S3R0</accession>
<dbReference type="InterPro" id="IPR001398">
    <property type="entry name" value="Macrophage_inhib_fac"/>
</dbReference>
<keyword evidence="14" id="KW-1185">Reference proteome</keyword>
<comment type="catalytic activity">
    <reaction evidence="7">
        <text>L-dopachrome = 5,6-dihydroxyindole-2-carboxylate</text>
        <dbReference type="Rhea" id="RHEA:13041"/>
        <dbReference type="ChEBI" id="CHEBI:16875"/>
        <dbReference type="ChEBI" id="CHEBI:57509"/>
        <dbReference type="EC" id="5.3.3.12"/>
    </reaction>
</comment>
<evidence type="ECO:0000256" key="9">
    <source>
        <dbReference type="ARBA" id="ARBA00039086"/>
    </source>
</evidence>
<evidence type="ECO:0000256" key="2">
    <source>
        <dbReference type="ARBA" id="ARBA00005851"/>
    </source>
</evidence>